<keyword evidence="1" id="KW-0472">Membrane</keyword>
<dbReference type="RefSeq" id="WP_270125670.1">
    <property type="nucleotide sequence ID" value="NZ_CP115396.1"/>
</dbReference>
<evidence type="ECO:0000313" key="3">
    <source>
        <dbReference type="Proteomes" id="UP001211872"/>
    </source>
</evidence>
<keyword evidence="3" id="KW-1185">Reference proteome</keyword>
<evidence type="ECO:0008006" key="4">
    <source>
        <dbReference type="Google" id="ProtNLM"/>
    </source>
</evidence>
<protein>
    <recommendedName>
        <fullName evidence="4">Prenyltransferase</fullName>
    </recommendedName>
</protein>
<name>A0ABY7PJR7_9BACT</name>
<organism evidence="2 3">
    <name type="scientific">Hymenobacter yonginensis</name>
    <dbReference type="NCBI Taxonomy" id="748197"/>
    <lineage>
        <taxon>Bacteria</taxon>
        <taxon>Pseudomonadati</taxon>
        <taxon>Bacteroidota</taxon>
        <taxon>Cytophagia</taxon>
        <taxon>Cytophagales</taxon>
        <taxon>Hymenobacteraceae</taxon>
        <taxon>Hymenobacter</taxon>
    </lineage>
</organism>
<feature type="transmembrane region" description="Helical" evidence="1">
    <location>
        <begin position="245"/>
        <end position="269"/>
    </location>
</feature>
<feature type="transmembrane region" description="Helical" evidence="1">
    <location>
        <begin position="144"/>
        <end position="163"/>
    </location>
</feature>
<evidence type="ECO:0000313" key="2">
    <source>
        <dbReference type="EMBL" id="WBO83292.1"/>
    </source>
</evidence>
<sequence length="300" mass="33050">MNIRHLAAYLNQRFPPVNMGLFAILFLTVWAVATLDAAGQGLGRFRWLEVGGGLATISFFFRLRVFDELKDYAADAINHPQRVLQRGLVTLPQLQQLAWLGAAGELVWSARMGRAALGGWALTLGYSVLMRYEFGVSAFLKRRLVLYAFSHMLIMPLVVYWLWQAYQLFQPDGATPPRFWLLAALSLLGGFAFELARKTHAPAAERPGIDSYSRTLGYRGAIAAVLLVLLGGTAVQGVLLRQLQAGSWALELLAGLFGLALLVYGRAAAKPQEKLLRTAELLVSVFMLTSYLALIGLILL</sequence>
<proteinExistence type="predicted"/>
<keyword evidence="1" id="KW-0812">Transmembrane</keyword>
<dbReference type="Proteomes" id="UP001211872">
    <property type="component" value="Chromosome"/>
</dbReference>
<accession>A0ABY7PJR7</accession>
<keyword evidence="1" id="KW-1133">Transmembrane helix</keyword>
<dbReference type="EMBL" id="CP115396">
    <property type="protein sequence ID" value="WBO83292.1"/>
    <property type="molecule type" value="Genomic_DNA"/>
</dbReference>
<reference evidence="2 3" key="1">
    <citation type="journal article" date="2011" name="Int. J. Syst. Evol. Microbiol.">
        <title>Hymenobacter yonginensis sp. nov., isolated from a mesotrophic artificial lake.</title>
        <authorList>
            <person name="Joung Y."/>
            <person name="Cho S.H."/>
            <person name="Kim H."/>
            <person name="Kim S.B."/>
            <person name="Joh K."/>
        </authorList>
    </citation>
    <scope>NUCLEOTIDE SEQUENCE [LARGE SCALE GENOMIC DNA]</scope>
    <source>
        <strain evidence="2 3">KCTC 22745</strain>
    </source>
</reference>
<evidence type="ECO:0000256" key="1">
    <source>
        <dbReference type="SAM" id="Phobius"/>
    </source>
</evidence>
<gene>
    <name evidence="2" type="ORF">O9Z63_12970</name>
</gene>
<feature type="transmembrane region" description="Helical" evidence="1">
    <location>
        <begin position="216"/>
        <end position="239"/>
    </location>
</feature>
<feature type="transmembrane region" description="Helical" evidence="1">
    <location>
        <begin position="45"/>
        <end position="63"/>
    </location>
</feature>
<feature type="transmembrane region" description="Helical" evidence="1">
    <location>
        <begin position="281"/>
        <end position="299"/>
    </location>
</feature>
<feature type="transmembrane region" description="Helical" evidence="1">
    <location>
        <begin position="20"/>
        <end position="38"/>
    </location>
</feature>
<feature type="transmembrane region" description="Helical" evidence="1">
    <location>
        <begin position="179"/>
        <end position="196"/>
    </location>
</feature>